<proteinExistence type="inferred from homology"/>
<comment type="caution">
    <text evidence="8">The sequence shown here is derived from an EMBL/GenBank/DDBJ whole genome shotgun (WGS) entry which is preliminary data.</text>
</comment>
<evidence type="ECO:0000256" key="6">
    <source>
        <dbReference type="SAM" id="Phobius"/>
    </source>
</evidence>
<gene>
    <name evidence="8" type="ORF">ME791_09720</name>
</gene>
<dbReference type="Proteomes" id="UP001054884">
    <property type="component" value="Unassembled WGS sequence"/>
</dbReference>
<keyword evidence="5 6" id="KW-0472">Membrane</keyword>
<keyword evidence="3 6" id="KW-0812">Transmembrane</keyword>
<evidence type="ECO:0000313" key="9">
    <source>
        <dbReference type="Proteomes" id="UP001054884"/>
    </source>
</evidence>
<name>A0ABD0AFI3_9LACO</name>
<comment type="subcellular location">
    <subcellularLocation>
        <location evidence="1">Membrane</location>
        <topology evidence="1">Multi-pass membrane protein</topology>
    </subcellularLocation>
</comment>
<dbReference type="EMBL" id="BNHY01000017">
    <property type="protein sequence ID" value="GHN33820.1"/>
    <property type="molecule type" value="Genomic_DNA"/>
</dbReference>
<evidence type="ECO:0000313" key="8">
    <source>
        <dbReference type="EMBL" id="GHN33820.1"/>
    </source>
</evidence>
<keyword evidence="4 6" id="KW-1133">Transmembrane helix</keyword>
<reference evidence="8 9" key="1">
    <citation type="journal article" date="2022" name="J. Dairy Sci.">
        <title>Genetic diversity of Lactobacillus delbrueckii isolated from raw milk in Hokkaido, Japan.</title>
        <authorList>
            <person name="Tsuchihashi H."/>
            <person name="Ichikawa A."/>
            <person name="Takeda M."/>
            <person name="Koizumi A."/>
            <person name="Mizoguchi C."/>
            <person name="Ishida T."/>
            <person name="Kimura K."/>
        </authorList>
    </citation>
    <scope>NUCLEOTIDE SEQUENCE [LARGE SCALE GENOMIC DNA]</scope>
    <source>
        <strain evidence="8 9">ME-791</strain>
    </source>
</reference>
<feature type="transmembrane region" description="Helical" evidence="6">
    <location>
        <begin position="112"/>
        <end position="132"/>
    </location>
</feature>
<feature type="transmembrane region" description="Helical" evidence="6">
    <location>
        <begin position="38"/>
        <end position="57"/>
    </location>
</feature>
<comment type="similarity">
    <text evidence="2">Belongs to the GtrA family.</text>
</comment>
<dbReference type="AlphaFoldDB" id="A0ABD0AFI3"/>
<dbReference type="GO" id="GO:0016020">
    <property type="term" value="C:membrane"/>
    <property type="evidence" value="ECO:0007669"/>
    <property type="project" value="UniProtKB-SubCell"/>
</dbReference>
<sequence length="137" mass="16438">MYPIFIKYKQVILYLFFGGLTTIINILSFEILLTNFNLYYQLCNVIAWIISVTFAYFTNKVWVFESNYTTRASFFFEFVKFYFFRLLSLGFELIIVHVGIKVLHMDPLLVKLIDNVFIVLINYIFSRVFIFLKMPKE</sequence>
<evidence type="ECO:0000256" key="1">
    <source>
        <dbReference type="ARBA" id="ARBA00004141"/>
    </source>
</evidence>
<feature type="transmembrane region" description="Helical" evidence="6">
    <location>
        <begin position="12"/>
        <end position="32"/>
    </location>
</feature>
<dbReference type="PANTHER" id="PTHR38459">
    <property type="entry name" value="PROPHAGE BACTOPRENOL-LINKED GLUCOSE TRANSLOCASE HOMOLOG"/>
    <property type="match status" value="1"/>
</dbReference>
<dbReference type="PANTHER" id="PTHR38459:SF5">
    <property type="entry name" value="CELL WALL TEICHOIC ACID GLYCOSYLATION PROTEIN GTCA"/>
    <property type="match status" value="1"/>
</dbReference>
<evidence type="ECO:0000256" key="5">
    <source>
        <dbReference type="ARBA" id="ARBA00023136"/>
    </source>
</evidence>
<dbReference type="InterPro" id="IPR051401">
    <property type="entry name" value="GtrA_CellWall_Glycosyl"/>
</dbReference>
<evidence type="ECO:0000256" key="2">
    <source>
        <dbReference type="ARBA" id="ARBA00009399"/>
    </source>
</evidence>
<accession>A0ABD0AFI3</accession>
<feature type="transmembrane region" description="Helical" evidence="6">
    <location>
        <begin position="78"/>
        <end position="100"/>
    </location>
</feature>
<evidence type="ECO:0000259" key="7">
    <source>
        <dbReference type="Pfam" id="PF04138"/>
    </source>
</evidence>
<organism evidence="8 9">
    <name type="scientific">Lactobacillus delbrueckii</name>
    <dbReference type="NCBI Taxonomy" id="1584"/>
    <lineage>
        <taxon>Bacteria</taxon>
        <taxon>Bacillati</taxon>
        <taxon>Bacillota</taxon>
        <taxon>Bacilli</taxon>
        <taxon>Lactobacillales</taxon>
        <taxon>Lactobacillaceae</taxon>
        <taxon>Lactobacillus</taxon>
    </lineage>
</organism>
<feature type="domain" description="GtrA/DPMS transmembrane" evidence="7">
    <location>
        <begin position="14"/>
        <end position="131"/>
    </location>
</feature>
<evidence type="ECO:0000256" key="4">
    <source>
        <dbReference type="ARBA" id="ARBA00022989"/>
    </source>
</evidence>
<protein>
    <submittedName>
        <fullName evidence="8">Cell wall teichoic acid glycosylation protein</fullName>
    </submittedName>
</protein>
<evidence type="ECO:0000256" key="3">
    <source>
        <dbReference type="ARBA" id="ARBA00022692"/>
    </source>
</evidence>
<dbReference type="Pfam" id="PF04138">
    <property type="entry name" value="GtrA_DPMS_TM"/>
    <property type="match status" value="1"/>
</dbReference>
<dbReference type="InterPro" id="IPR007267">
    <property type="entry name" value="GtrA_DPMS_TM"/>
</dbReference>